<feature type="signal peptide" evidence="4">
    <location>
        <begin position="1"/>
        <end position="27"/>
    </location>
</feature>
<keyword evidence="1 6" id="KW-0378">Hydrolase</keyword>
<dbReference type="InterPro" id="IPR023186">
    <property type="entry name" value="IUNH"/>
</dbReference>
<comment type="caution">
    <text evidence="6">The sequence shown here is derived from an EMBL/GenBank/DDBJ whole genome shotgun (WGS) entry which is preliminary data.</text>
</comment>
<dbReference type="EMBL" id="JACJIA010000005">
    <property type="protein sequence ID" value="MBA8952894.1"/>
    <property type="molecule type" value="Genomic_DNA"/>
</dbReference>
<dbReference type="Pfam" id="PF01156">
    <property type="entry name" value="IU_nuc_hydro"/>
    <property type="match status" value="1"/>
</dbReference>
<proteinExistence type="predicted"/>
<evidence type="ECO:0000256" key="1">
    <source>
        <dbReference type="ARBA" id="ARBA00022801"/>
    </source>
</evidence>
<dbReference type="InterPro" id="IPR036452">
    <property type="entry name" value="Ribo_hydro-like"/>
</dbReference>
<organism evidence="6 7">
    <name type="scientific">Actinomadura namibiensis</name>
    <dbReference type="NCBI Taxonomy" id="182080"/>
    <lineage>
        <taxon>Bacteria</taxon>
        <taxon>Bacillati</taxon>
        <taxon>Actinomycetota</taxon>
        <taxon>Actinomycetes</taxon>
        <taxon>Streptosporangiales</taxon>
        <taxon>Thermomonosporaceae</taxon>
        <taxon>Actinomadura</taxon>
    </lineage>
</organism>
<feature type="region of interest" description="Disordered" evidence="3">
    <location>
        <begin position="29"/>
        <end position="52"/>
    </location>
</feature>
<dbReference type="Proteomes" id="UP000572680">
    <property type="component" value="Unassembled WGS sequence"/>
</dbReference>
<dbReference type="PANTHER" id="PTHR12304:SF4">
    <property type="entry name" value="URIDINE NUCLEOSIDASE"/>
    <property type="match status" value="1"/>
</dbReference>
<gene>
    <name evidence="6" type="ORF">HNR61_004540</name>
</gene>
<sequence length="387" mass="41853">MRRSHLLTAAAALACALAPVAVYTAGAASEPGEAPAAPGPAAAPPAAPPAPGARKVIVDADMGELNDDAATLFMLAKDRGVHVLGVTTVSGNTWVEAGTAYSLRQLELIGRGDVPVVPGAGEPLFAWRQSRLPGQDALYGKSPYGGAFDTKRPPSYLKLPKPPYGGYPKARPRGGAAADFIVDQVRRHPGQVTVFAIGPATNLALAVRTHPEIVPMIKEVVYMGGAFDEPGNTTPAAEFNWWFDPESAKIALRTPFRRQTIVPNEAAMKVLYTKARYDRIVAGPQTPIKKMFKDLHGPEFARNPRYTTPVWDSLTAAVFLDPGVIKRAEERYVDVDATEGPNYGRSMGYATREFAAPRNPAGTRKATIVFEVDQERFWNLYVDRMTR</sequence>
<dbReference type="PANTHER" id="PTHR12304">
    <property type="entry name" value="INOSINE-URIDINE PREFERRING NUCLEOSIDE HYDROLASE"/>
    <property type="match status" value="1"/>
</dbReference>
<dbReference type="AlphaFoldDB" id="A0A7W3LRE3"/>
<evidence type="ECO:0000313" key="6">
    <source>
        <dbReference type="EMBL" id="MBA8952894.1"/>
    </source>
</evidence>
<evidence type="ECO:0000313" key="7">
    <source>
        <dbReference type="Proteomes" id="UP000572680"/>
    </source>
</evidence>
<dbReference type="SUPFAM" id="SSF53590">
    <property type="entry name" value="Nucleoside hydrolase"/>
    <property type="match status" value="1"/>
</dbReference>
<protein>
    <submittedName>
        <fullName evidence="6">Inosine-uridine nucleoside N-ribohydrolase</fullName>
    </submittedName>
</protein>
<keyword evidence="7" id="KW-1185">Reference proteome</keyword>
<dbReference type="InterPro" id="IPR001910">
    <property type="entry name" value="Inosine/uridine_hydrolase_dom"/>
</dbReference>
<evidence type="ECO:0000256" key="3">
    <source>
        <dbReference type="SAM" id="MobiDB-lite"/>
    </source>
</evidence>
<dbReference type="RefSeq" id="WP_182845108.1">
    <property type="nucleotide sequence ID" value="NZ_BAAALP010000034.1"/>
</dbReference>
<name>A0A7W3LRE3_ACTNM</name>
<evidence type="ECO:0000256" key="2">
    <source>
        <dbReference type="ARBA" id="ARBA00023295"/>
    </source>
</evidence>
<dbReference type="PROSITE" id="PS51257">
    <property type="entry name" value="PROKAR_LIPOPROTEIN"/>
    <property type="match status" value="1"/>
</dbReference>
<dbReference type="GO" id="GO:0005829">
    <property type="term" value="C:cytosol"/>
    <property type="evidence" value="ECO:0007669"/>
    <property type="project" value="TreeGrafter"/>
</dbReference>
<reference evidence="6 7" key="1">
    <citation type="submission" date="2020-08" db="EMBL/GenBank/DDBJ databases">
        <title>Genomic Encyclopedia of Type Strains, Phase IV (KMG-IV): sequencing the most valuable type-strain genomes for metagenomic binning, comparative biology and taxonomic classification.</title>
        <authorList>
            <person name="Goeker M."/>
        </authorList>
    </citation>
    <scope>NUCLEOTIDE SEQUENCE [LARGE SCALE GENOMIC DNA]</scope>
    <source>
        <strain evidence="6 7">DSM 44197</strain>
    </source>
</reference>
<dbReference type="Gene3D" id="3.90.245.10">
    <property type="entry name" value="Ribonucleoside hydrolase-like"/>
    <property type="match status" value="1"/>
</dbReference>
<feature type="compositionally biased region" description="Pro residues" evidence="3">
    <location>
        <begin position="37"/>
        <end position="51"/>
    </location>
</feature>
<evidence type="ECO:0000259" key="5">
    <source>
        <dbReference type="Pfam" id="PF01156"/>
    </source>
</evidence>
<feature type="chain" id="PRO_5030818524" evidence="4">
    <location>
        <begin position="28"/>
        <end position="387"/>
    </location>
</feature>
<dbReference type="GO" id="GO:0008477">
    <property type="term" value="F:purine nucleosidase activity"/>
    <property type="evidence" value="ECO:0007669"/>
    <property type="project" value="TreeGrafter"/>
</dbReference>
<keyword evidence="4" id="KW-0732">Signal</keyword>
<accession>A0A7W3LRE3</accession>
<feature type="domain" description="Inosine/uridine-preferring nucleoside hydrolase" evidence="5">
    <location>
        <begin position="56"/>
        <end position="379"/>
    </location>
</feature>
<keyword evidence="2" id="KW-0326">Glycosidase</keyword>
<dbReference type="GO" id="GO:0006152">
    <property type="term" value="P:purine nucleoside catabolic process"/>
    <property type="evidence" value="ECO:0007669"/>
    <property type="project" value="TreeGrafter"/>
</dbReference>
<evidence type="ECO:0000256" key="4">
    <source>
        <dbReference type="SAM" id="SignalP"/>
    </source>
</evidence>